<feature type="domain" description="AMP-dependent synthetase/ligase" evidence="9">
    <location>
        <begin position="16"/>
        <end position="369"/>
    </location>
</feature>
<evidence type="ECO:0000256" key="1">
    <source>
        <dbReference type="ARBA" id="ARBA00001946"/>
    </source>
</evidence>
<evidence type="ECO:0000256" key="6">
    <source>
        <dbReference type="ARBA" id="ARBA00022840"/>
    </source>
</evidence>
<dbReference type="GeneID" id="108567188"/>
<evidence type="ECO:0000256" key="2">
    <source>
        <dbReference type="ARBA" id="ARBA00004275"/>
    </source>
</evidence>
<keyword evidence="11" id="KW-1185">Reference proteome</keyword>
<evidence type="ECO:0000256" key="8">
    <source>
        <dbReference type="ARBA" id="ARBA00023140"/>
    </source>
</evidence>
<evidence type="ECO:0000313" key="12">
    <source>
        <dbReference type="RefSeq" id="XP_017783007.1"/>
    </source>
</evidence>
<evidence type="ECO:0000256" key="3">
    <source>
        <dbReference type="ARBA" id="ARBA00006432"/>
    </source>
</evidence>
<evidence type="ECO:0000256" key="7">
    <source>
        <dbReference type="ARBA" id="ARBA00022842"/>
    </source>
</evidence>
<gene>
    <name evidence="12" type="primary">LOC108567188</name>
</gene>
<dbReference type="Gene3D" id="2.30.38.10">
    <property type="entry name" value="Luciferase, Domain 3"/>
    <property type="match status" value="1"/>
</dbReference>
<dbReference type="InterPro" id="IPR025110">
    <property type="entry name" value="AMP-bd_C"/>
</dbReference>
<dbReference type="CDD" id="cd05911">
    <property type="entry name" value="Firefly_Luc_like"/>
    <property type="match status" value="1"/>
</dbReference>
<dbReference type="RefSeq" id="XP_017783007.1">
    <property type="nucleotide sequence ID" value="XM_017927518.1"/>
</dbReference>
<keyword evidence="8" id="KW-0576">Peroxisome</keyword>
<comment type="subcellular location">
    <subcellularLocation>
        <location evidence="2">Peroxisome</location>
    </subcellularLocation>
</comment>
<organism evidence="11 12">
    <name type="scientific">Nicrophorus vespilloides</name>
    <name type="common">Boreal carrion beetle</name>
    <dbReference type="NCBI Taxonomy" id="110193"/>
    <lineage>
        <taxon>Eukaryota</taxon>
        <taxon>Metazoa</taxon>
        <taxon>Ecdysozoa</taxon>
        <taxon>Arthropoda</taxon>
        <taxon>Hexapoda</taxon>
        <taxon>Insecta</taxon>
        <taxon>Pterygota</taxon>
        <taxon>Neoptera</taxon>
        <taxon>Endopterygota</taxon>
        <taxon>Coleoptera</taxon>
        <taxon>Polyphaga</taxon>
        <taxon>Staphyliniformia</taxon>
        <taxon>Silphidae</taxon>
        <taxon>Nicrophorinae</taxon>
        <taxon>Nicrophorus</taxon>
    </lineage>
</organism>
<dbReference type="Gene3D" id="3.40.50.980">
    <property type="match status" value="2"/>
</dbReference>
<evidence type="ECO:0000313" key="11">
    <source>
        <dbReference type="Proteomes" id="UP000695000"/>
    </source>
</evidence>
<keyword evidence="5" id="KW-0547">Nucleotide-binding</keyword>
<dbReference type="SUPFAM" id="SSF56801">
    <property type="entry name" value="Acetyl-CoA synthetase-like"/>
    <property type="match status" value="1"/>
</dbReference>
<sequence length="508" mass="56741">MSRHLGRFFFDILRKANPKDVAMMNSEMKRKLTYEDMFVGSLRLAKALKNRNVKRGDVVGIVCENRPEYFVPIMACFYQGIIVHPMNAAFTTRELELSYACSKPKLIFTSDKNMSTLENLKNSTDYLREIISFDSWKYSDMVKSGEALDDIDDSAGDPDDPAVVLSSSGTTGLPKGVVLTMNNIINTFISLRYPYLHFTPSTVAIGMLPFCHVFGFLISLGNIEGNSKTVILPKFIPELYCETIQSFNIQSIQVVPSIAIFLAKHPTVDKYDLSCLSDIVSGGAILNPQIQVILENKFDCSVRQVYGMSETCGIMTMSPPGEVCKLGSCGKLIPGVSAKIVDTTTNRRLGANISGEICLKSPIIMKEYLNDAEATRKAFDEEGFFRTGDLGYIDEDGYFFIVDRLKDLIKYKGYQVWSTEIEDLLMSHKDIIEASVIGIPDDKHGELTMAIIVKRVGCDLTENEVIKFVAENLSEIKGLHGGVRFMKEIPKGTTGKIQKKKLREMFQP</sequence>
<dbReference type="InterPro" id="IPR045851">
    <property type="entry name" value="AMP-bd_C_sf"/>
</dbReference>
<protein>
    <submittedName>
        <fullName evidence="12">Luciferin 4-monooxygenase-like</fullName>
    </submittedName>
</protein>
<keyword evidence="4" id="KW-0479">Metal-binding</keyword>
<dbReference type="PANTHER" id="PTHR24096:SF423">
    <property type="entry name" value="GM05240P"/>
    <property type="match status" value="1"/>
</dbReference>
<dbReference type="Proteomes" id="UP000695000">
    <property type="component" value="Unplaced"/>
</dbReference>
<dbReference type="Pfam" id="PF13193">
    <property type="entry name" value="AMP-binding_C"/>
    <property type="match status" value="1"/>
</dbReference>
<accession>A0ABM1N857</accession>
<keyword evidence="6" id="KW-0067">ATP-binding</keyword>
<evidence type="ECO:0000256" key="5">
    <source>
        <dbReference type="ARBA" id="ARBA00022741"/>
    </source>
</evidence>
<comment type="cofactor">
    <cofactor evidence="1">
        <name>Mg(2+)</name>
        <dbReference type="ChEBI" id="CHEBI:18420"/>
    </cofactor>
</comment>
<feature type="domain" description="AMP-binding enzyme C-terminal" evidence="10">
    <location>
        <begin position="420"/>
        <end position="496"/>
    </location>
</feature>
<evidence type="ECO:0000259" key="9">
    <source>
        <dbReference type="Pfam" id="PF00501"/>
    </source>
</evidence>
<evidence type="ECO:0000259" key="10">
    <source>
        <dbReference type="Pfam" id="PF13193"/>
    </source>
</evidence>
<dbReference type="InterPro" id="IPR000873">
    <property type="entry name" value="AMP-dep_synth/lig_dom"/>
</dbReference>
<comment type="similarity">
    <text evidence="3">Belongs to the ATP-dependent AMP-binding enzyme family.</text>
</comment>
<name>A0ABM1N857_NICVS</name>
<proteinExistence type="inferred from homology"/>
<reference evidence="12" key="1">
    <citation type="submission" date="2025-08" db="UniProtKB">
        <authorList>
            <consortium name="RefSeq"/>
        </authorList>
    </citation>
    <scope>IDENTIFICATION</scope>
    <source>
        <tissue evidence="12">Whole Larva</tissue>
    </source>
</reference>
<dbReference type="PANTHER" id="PTHR24096">
    <property type="entry name" value="LONG-CHAIN-FATTY-ACID--COA LIGASE"/>
    <property type="match status" value="1"/>
</dbReference>
<dbReference type="Gene3D" id="3.30.300.30">
    <property type="match status" value="1"/>
</dbReference>
<evidence type="ECO:0000256" key="4">
    <source>
        <dbReference type="ARBA" id="ARBA00022723"/>
    </source>
</evidence>
<dbReference type="Pfam" id="PF00501">
    <property type="entry name" value="AMP-binding"/>
    <property type="match status" value="1"/>
</dbReference>
<keyword evidence="7" id="KW-0460">Magnesium</keyword>